<dbReference type="AlphaFoldDB" id="A0A5H2XQK3"/>
<dbReference type="EMBL" id="AP021781">
    <property type="protein sequence ID" value="BBN70187.1"/>
    <property type="molecule type" value="Genomic_DNA"/>
</dbReference>
<accession>A0A5H2XQK3</accession>
<organism evidence="2">
    <name type="scientific">Prunus dulcis</name>
    <name type="common">Almond</name>
    <name type="synonym">Amygdalus dulcis</name>
    <dbReference type="NCBI Taxonomy" id="3755"/>
    <lineage>
        <taxon>Eukaryota</taxon>
        <taxon>Viridiplantae</taxon>
        <taxon>Streptophyta</taxon>
        <taxon>Embryophyta</taxon>
        <taxon>Tracheophyta</taxon>
        <taxon>Spermatophyta</taxon>
        <taxon>Magnoliopsida</taxon>
        <taxon>eudicotyledons</taxon>
        <taxon>Gunneridae</taxon>
        <taxon>Pentapetalae</taxon>
        <taxon>rosids</taxon>
        <taxon>fabids</taxon>
        <taxon>Rosales</taxon>
        <taxon>Rosaceae</taxon>
        <taxon>Amygdaloideae</taxon>
        <taxon>Amygdaleae</taxon>
        <taxon>Prunus</taxon>
    </lineage>
</organism>
<dbReference type="PANTHER" id="PTHR36490">
    <property type="entry name" value="STRESS ENHANCED PROTEIN 2, CHLOROPLASTIC"/>
    <property type="match status" value="1"/>
</dbReference>
<dbReference type="PANTHER" id="PTHR36490:SF1">
    <property type="entry name" value="STRESS ENHANCED PROTEIN 2, CHLOROPLASTIC"/>
    <property type="match status" value="1"/>
</dbReference>
<dbReference type="InterPro" id="IPR044971">
    <property type="entry name" value="SEP2"/>
</dbReference>
<evidence type="ECO:0000313" key="2">
    <source>
        <dbReference type="EMBL" id="BBN70187.1"/>
    </source>
</evidence>
<evidence type="ECO:0000256" key="1">
    <source>
        <dbReference type="SAM" id="MobiDB-lite"/>
    </source>
</evidence>
<proteinExistence type="predicted"/>
<feature type="region of interest" description="Disordered" evidence="1">
    <location>
        <begin position="1"/>
        <end position="23"/>
    </location>
</feature>
<name>A0A5H2XQK3_PRUDU</name>
<sequence length="165" mass="17330">MEARRGGSSSGTGSEDREDRAAAAALHSEIVRLRSRRSDEDEEGRHVAVLCGVVGVHRELEEEPRLRDPVGSAGHGGFRCDGSDGGGDRKLLVWEGGGGGDRGGGGVCFAAVACAAVSAWLSSNRKNVGRVLSLSCNGLIDSLIDQIVDGLFYETTDLSDWSDEV</sequence>
<protein>
    <submittedName>
        <fullName evidence="2">Stress enhanced protein 2</fullName>
    </submittedName>
</protein>
<dbReference type="GO" id="GO:0071486">
    <property type="term" value="P:cellular response to high light intensity"/>
    <property type="evidence" value="ECO:0007669"/>
    <property type="project" value="InterPro"/>
</dbReference>
<reference evidence="2" key="1">
    <citation type="journal article" date="2019" name="Science">
        <title>Mutation of a bHLH transcription factor allowed almond domestication.</title>
        <authorList>
            <person name="Sanchez-Perez R."/>
            <person name="Pavan S."/>
            <person name="Mazzeo R."/>
            <person name="Moldovan C."/>
            <person name="Aiese Cigliano R."/>
            <person name="Del Cueto J."/>
            <person name="Ricciardi F."/>
            <person name="Lotti C."/>
            <person name="Ricciardi L."/>
            <person name="Dicenta F."/>
            <person name="Lopez-Marques R.L."/>
            <person name="Lindberg Moller B."/>
        </authorList>
    </citation>
    <scope>NUCLEOTIDE SEQUENCE</scope>
</reference>
<gene>
    <name evidence="2" type="ORF">Prudu_1444S000900</name>
</gene>